<proteinExistence type="predicted"/>
<evidence type="ECO:0000313" key="3">
    <source>
        <dbReference type="WBParaSite" id="GPUH_0000056501-mRNA-1"/>
    </source>
</evidence>
<name>A0A183CVS4_9BILA</name>
<dbReference type="AlphaFoldDB" id="A0A183CVS4"/>
<organism evidence="3">
    <name type="scientific">Gongylonema pulchrum</name>
    <dbReference type="NCBI Taxonomy" id="637853"/>
    <lineage>
        <taxon>Eukaryota</taxon>
        <taxon>Metazoa</taxon>
        <taxon>Ecdysozoa</taxon>
        <taxon>Nematoda</taxon>
        <taxon>Chromadorea</taxon>
        <taxon>Rhabditida</taxon>
        <taxon>Spirurina</taxon>
        <taxon>Spiruromorpha</taxon>
        <taxon>Spiruroidea</taxon>
        <taxon>Gongylonematidae</taxon>
        <taxon>Gongylonema</taxon>
    </lineage>
</organism>
<accession>A0A183CVS4</accession>
<evidence type="ECO:0000313" key="1">
    <source>
        <dbReference type="EMBL" id="VDK28311.1"/>
    </source>
</evidence>
<dbReference type="OrthoDB" id="5853126at2759"/>
<reference evidence="1 2" key="2">
    <citation type="submission" date="2018-11" db="EMBL/GenBank/DDBJ databases">
        <authorList>
            <consortium name="Pathogen Informatics"/>
        </authorList>
    </citation>
    <scope>NUCLEOTIDE SEQUENCE [LARGE SCALE GENOMIC DNA]</scope>
</reference>
<dbReference type="WBParaSite" id="GPUH_0000056501-mRNA-1">
    <property type="protein sequence ID" value="GPUH_0000056501-mRNA-1"/>
    <property type="gene ID" value="GPUH_0000056501"/>
</dbReference>
<dbReference type="Proteomes" id="UP000271098">
    <property type="component" value="Unassembled WGS sequence"/>
</dbReference>
<protein>
    <submittedName>
        <fullName evidence="3">PUM-HD domain-containing protein</fullName>
    </submittedName>
</protein>
<keyword evidence="2" id="KW-1185">Reference proteome</keyword>
<gene>
    <name evidence="1" type="ORF">GPUH_LOCUS563</name>
</gene>
<reference evidence="3" key="1">
    <citation type="submission" date="2016-06" db="UniProtKB">
        <authorList>
            <consortium name="WormBaseParasite"/>
        </authorList>
    </citation>
    <scope>IDENTIFICATION</scope>
</reference>
<evidence type="ECO:0000313" key="2">
    <source>
        <dbReference type="Proteomes" id="UP000271098"/>
    </source>
</evidence>
<dbReference type="EMBL" id="UYRT01000526">
    <property type="protein sequence ID" value="VDK28311.1"/>
    <property type="molecule type" value="Genomic_DNA"/>
</dbReference>
<sequence length="159" mass="18054">MFEVLPQDDSAVRRQQLQMERRGMQERQEQLFRQGWVEPHWQTTQQAPISTVLQQPELPAVSGYSDYYMSGQTIGSGLGSSAYYAHNRHISNDSAVDNTMEIDYVTASTVGMVPLQTSHEIDPNLVRDLNAQDLNPRDFDQYLQLNDNRSSAAAAKPYM</sequence>